<name>A0A6J5H6I2_9BURK</name>
<feature type="transmembrane region" description="Helical" evidence="4">
    <location>
        <begin position="32"/>
        <end position="52"/>
    </location>
</feature>
<gene>
    <name evidence="6" type="primary">rfnT</name>
    <name evidence="6" type="ORF">LMG27177_06928</name>
</gene>
<dbReference type="Pfam" id="PF07690">
    <property type="entry name" value="MFS_1"/>
    <property type="match status" value="1"/>
</dbReference>
<keyword evidence="1 4" id="KW-0812">Transmembrane</keyword>
<reference evidence="6 7" key="1">
    <citation type="submission" date="2020-04" db="EMBL/GenBank/DDBJ databases">
        <authorList>
            <person name="De Canck E."/>
        </authorList>
    </citation>
    <scope>NUCLEOTIDE SEQUENCE [LARGE SCALE GENOMIC DNA]</scope>
    <source>
        <strain evidence="6 7">LMG 27177</strain>
    </source>
</reference>
<dbReference type="PANTHER" id="PTHR23534">
    <property type="entry name" value="MFS PERMEASE"/>
    <property type="match status" value="1"/>
</dbReference>
<dbReference type="InterPro" id="IPR036259">
    <property type="entry name" value="MFS_trans_sf"/>
</dbReference>
<evidence type="ECO:0000313" key="7">
    <source>
        <dbReference type="Proteomes" id="UP000494252"/>
    </source>
</evidence>
<feature type="transmembrane region" description="Helical" evidence="4">
    <location>
        <begin position="84"/>
        <end position="104"/>
    </location>
</feature>
<evidence type="ECO:0000256" key="2">
    <source>
        <dbReference type="ARBA" id="ARBA00022989"/>
    </source>
</evidence>
<protein>
    <submittedName>
        <fullName evidence="6">Riboflavin transporter RfnT</fullName>
    </submittedName>
</protein>
<feature type="transmembrane region" description="Helical" evidence="4">
    <location>
        <begin position="154"/>
        <end position="177"/>
    </location>
</feature>
<feature type="transmembrane region" description="Helical" evidence="4">
    <location>
        <begin position="124"/>
        <end position="142"/>
    </location>
</feature>
<dbReference type="InterPro" id="IPR011701">
    <property type="entry name" value="MFS"/>
</dbReference>
<dbReference type="EMBL" id="CADIKI010000031">
    <property type="protein sequence ID" value="CAB3809832.1"/>
    <property type="molecule type" value="Genomic_DNA"/>
</dbReference>
<feature type="domain" description="Major facilitator superfamily (MFS) profile" evidence="5">
    <location>
        <begin position="202"/>
        <end position="388"/>
    </location>
</feature>
<keyword evidence="2 4" id="KW-1133">Transmembrane helix</keyword>
<accession>A0A6J5H6I2</accession>
<dbReference type="Gene3D" id="1.20.1250.20">
    <property type="entry name" value="MFS general substrate transporter like domains"/>
    <property type="match status" value="1"/>
</dbReference>
<feature type="transmembrane region" description="Helical" evidence="4">
    <location>
        <begin position="330"/>
        <end position="350"/>
    </location>
</feature>
<dbReference type="RefSeq" id="WP_175165940.1">
    <property type="nucleotide sequence ID" value="NZ_CADIKI010000031.1"/>
</dbReference>
<dbReference type="Proteomes" id="UP000494252">
    <property type="component" value="Unassembled WGS sequence"/>
</dbReference>
<feature type="transmembrane region" description="Helical" evidence="4">
    <location>
        <begin position="290"/>
        <end position="309"/>
    </location>
</feature>
<dbReference type="AlphaFoldDB" id="A0A6J5H6I2"/>
<evidence type="ECO:0000259" key="5">
    <source>
        <dbReference type="PROSITE" id="PS50850"/>
    </source>
</evidence>
<dbReference type="SUPFAM" id="SSF103473">
    <property type="entry name" value="MFS general substrate transporter"/>
    <property type="match status" value="1"/>
</dbReference>
<evidence type="ECO:0000256" key="3">
    <source>
        <dbReference type="ARBA" id="ARBA00023136"/>
    </source>
</evidence>
<evidence type="ECO:0000256" key="1">
    <source>
        <dbReference type="ARBA" id="ARBA00022692"/>
    </source>
</evidence>
<proteinExistence type="predicted"/>
<feature type="transmembrane region" description="Helical" evidence="4">
    <location>
        <begin position="229"/>
        <end position="252"/>
    </location>
</feature>
<feature type="transmembrane region" description="Helical" evidence="4">
    <location>
        <begin position="356"/>
        <end position="376"/>
    </location>
</feature>
<dbReference type="GO" id="GO:0022857">
    <property type="term" value="F:transmembrane transporter activity"/>
    <property type="evidence" value="ECO:0007669"/>
    <property type="project" value="InterPro"/>
</dbReference>
<evidence type="ECO:0000313" key="6">
    <source>
        <dbReference type="EMBL" id="CAB3809832.1"/>
    </source>
</evidence>
<keyword evidence="3 4" id="KW-0472">Membrane</keyword>
<sequence>MRVPVHGDARRGNTLLGVVGKTLTSNVHLVTAPYAVMTLLAALTTIGASALMRRVGRPQGFVVGAFAAILGGTLAMWALWLHSFWTFCAAFGLIGVYEAFAQYYRFAAAEVVTHSSFALKSNGISVVLVGSFGAAVCGPWIAAKVRNLVPALPYAGSFLSIALMGVLSLLLVAALKFPHGATQTPMVRPKTRTDLFVLLRRPEIVVAITCATIGYTVMAAMMITAPLAIIGYGGSVSVAAIIMQFHVAGMYAPSFFTGKIIGKYGTRPTVLAGCLLQLVASLIASYGEMVPAFAAALLLCGIGWNLMYVGSTVMLTHSCSDEERATVQGANEFIMFSFVTAGSFAIATALNRYGWHGIQIILAATLLIAAGVTLRYRWSYGQHDKGGQ</sequence>
<dbReference type="InterPro" id="IPR020846">
    <property type="entry name" value="MFS_dom"/>
</dbReference>
<dbReference type="PROSITE" id="PS50850">
    <property type="entry name" value="MFS"/>
    <property type="match status" value="1"/>
</dbReference>
<dbReference type="PANTHER" id="PTHR23534:SF1">
    <property type="entry name" value="MAJOR FACILITATOR SUPERFAMILY PROTEIN"/>
    <property type="match status" value="1"/>
</dbReference>
<keyword evidence="7" id="KW-1185">Reference proteome</keyword>
<feature type="transmembrane region" description="Helical" evidence="4">
    <location>
        <begin position="264"/>
        <end position="284"/>
    </location>
</feature>
<evidence type="ECO:0000256" key="4">
    <source>
        <dbReference type="SAM" id="Phobius"/>
    </source>
</evidence>
<feature type="transmembrane region" description="Helical" evidence="4">
    <location>
        <begin position="59"/>
        <end position="78"/>
    </location>
</feature>
<organism evidence="6 7">
    <name type="scientific">Paraburkholderia fynbosensis</name>
    <dbReference type="NCBI Taxonomy" id="1200993"/>
    <lineage>
        <taxon>Bacteria</taxon>
        <taxon>Pseudomonadati</taxon>
        <taxon>Pseudomonadota</taxon>
        <taxon>Betaproteobacteria</taxon>
        <taxon>Burkholderiales</taxon>
        <taxon>Burkholderiaceae</taxon>
        <taxon>Paraburkholderia</taxon>
    </lineage>
</organism>
<feature type="transmembrane region" description="Helical" evidence="4">
    <location>
        <begin position="198"/>
        <end position="223"/>
    </location>
</feature>